<keyword evidence="2" id="KW-0813">Transport</keyword>
<accession>A0A3M4LUS7</accession>
<comment type="subcellular location">
    <subcellularLocation>
        <location evidence="1">Periplasm</location>
    </subcellularLocation>
</comment>
<feature type="chain" id="PRO_5018118687" evidence="5">
    <location>
        <begin position="22"/>
        <end position="362"/>
    </location>
</feature>
<dbReference type="PANTHER" id="PTHR30222">
    <property type="entry name" value="SPERMIDINE/PUTRESCINE-BINDING PERIPLASMIC PROTEIN"/>
    <property type="match status" value="1"/>
</dbReference>
<organism evidence="6 7">
    <name type="scientific">Pseudomonas cichorii</name>
    <dbReference type="NCBI Taxonomy" id="36746"/>
    <lineage>
        <taxon>Bacteria</taxon>
        <taxon>Pseudomonadati</taxon>
        <taxon>Pseudomonadota</taxon>
        <taxon>Gammaproteobacteria</taxon>
        <taxon>Pseudomonadales</taxon>
        <taxon>Pseudomonadaceae</taxon>
        <taxon>Pseudomonas</taxon>
    </lineage>
</organism>
<proteinExistence type="predicted"/>
<evidence type="ECO:0000313" key="7">
    <source>
        <dbReference type="Proteomes" id="UP000277236"/>
    </source>
</evidence>
<keyword evidence="3 5" id="KW-0732">Signal</keyword>
<evidence type="ECO:0000256" key="1">
    <source>
        <dbReference type="ARBA" id="ARBA00004418"/>
    </source>
</evidence>
<protein>
    <submittedName>
        <fullName evidence="6">Putrescine-binding periplasmic protein</fullName>
    </submittedName>
</protein>
<comment type="caution">
    <text evidence="6">The sequence shown here is derived from an EMBL/GenBank/DDBJ whole genome shotgun (WGS) entry which is preliminary data.</text>
</comment>
<gene>
    <name evidence="6" type="ORF">ALQ04_03594</name>
</gene>
<dbReference type="Proteomes" id="UP000277236">
    <property type="component" value="Unassembled WGS sequence"/>
</dbReference>
<dbReference type="PANTHER" id="PTHR30222:SF12">
    <property type="entry name" value="NORSPERMIDINE SENSOR"/>
    <property type="match status" value="1"/>
</dbReference>
<evidence type="ECO:0000313" key="6">
    <source>
        <dbReference type="EMBL" id="RMQ45269.1"/>
    </source>
</evidence>
<sequence>MKKMLKKSIAALMLLASTSHAAERVNIYNWSDYIAPDTLKNFQAATGIKASYETYETNEVLNAKLVAGHSGYDVVVPSVHFMARQIDSGLLKVLDKHQLPNWKNLNPVLLKALEVNDPGNQHGFPYLWGSTGIGYNVAKVKAVLGDSVPLDSWDLILKPENMQKLAQCGVAILDNGPEVLPITLNYLGLPPHSEQPDDYAKADAVLKAIRPYVAYFDSSKYIEDLGSGKICMALGFSGDMAQAQDRADKAGNGIQIGYTVPKEGAPMWFDMIAMPIDAPNEKAAYAFMNYLLRPEVMANITNEVKYANGNEKADALINPELWADTNVYPNAEMVSRMFVLEPVTVKIEELRTRIWTRTKAGN</sequence>
<dbReference type="InterPro" id="IPR006059">
    <property type="entry name" value="SBP"/>
</dbReference>
<dbReference type="CDD" id="cd13659">
    <property type="entry name" value="PBP2_PotF"/>
    <property type="match status" value="1"/>
</dbReference>
<evidence type="ECO:0000256" key="2">
    <source>
        <dbReference type="ARBA" id="ARBA00022448"/>
    </source>
</evidence>
<dbReference type="Pfam" id="PF13416">
    <property type="entry name" value="SBP_bac_8"/>
    <property type="match status" value="1"/>
</dbReference>
<dbReference type="InterPro" id="IPR001188">
    <property type="entry name" value="Sperm_putr-bd"/>
</dbReference>
<dbReference type="GO" id="GO:0042597">
    <property type="term" value="C:periplasmic space"/>
    <property type="evidence" value="ECO:0007669"/>
    <property type="project" value="UniProtKB-SubCell"/>
</dbReference>
<dbReference type="Gene3D" id="3.40.190.10">
    <property type="entry name" value="Periplasmic binding protein-like II"/>
    <property type="match status" value="2"/>
</dbReference>
<dbReference type="GO" id="GO:0019808">
    <property type="term" value="F:polyamine binding"/>
    <property type="evidence" value="ECO:0007669"/>
    <property type="project" value="InterPro"/>
</dbReference>
<keyword evidence="4" id="KW-0574">Periplasm</keyword>
<dbReference type="PRINTS" id="PR00909">
    <property type="entry name" value="SPERMDNBNDNG"/>
</dbReference>
<dbReference type="AlphaFoldDB" id="A0A3M4LUS7"/>
<dbReference type="PIRSF" id="PIRSF019574">
    <property type="entry name" value="Periplasmic_polyamine_BP"/>
    <property type="match status" value="1"/>
</dbReference>
<dbReference type="EMBL" id="RBRE01000054">
    <property type="protein sequence ID" value="RMQ45269.1"/>
    <property type="molecule type" value="Genomic_DNA"/>
</dbReference>
<name>A0A3M4LUS7_PSECI</name>
<feature type="signal peptide" evidence="5">
    <location>
        <begin position="1"/>
        <end position="21"/>
    </location>
</feature>
<reference evidence="6 7" key="1">
    <citation type="submission" date="2018-08" db="EMBL/GenBank/DDBJ databases">
        <title>Recombination of ecologically and evolutionarily significant loci maintains genetic cohesion in the Pseudomonas syringae species complex.</title>
        <authorList>
            <person name="Dillon M."/>
            <person name="Thakur S."/>
            <person name="Almeida R.N.D."/>
            <person name="Weir B.S."/>
            <person name="Guttman D.S."/>
        </authorList>
    </citation>
    <scope>NUCLEOTIDE SEQUENCE [LARGE SCALE GENOMIC DNA]</scope>
    <source>
        <strain evidence="6 7">ICMP 3353</strain>
    </source>
</reference>
<dbReference type="GO" id="GO:0015846">
    <property type="term" value="P:polyamine transport"/>
    <property type="evidence" value="ECO:0007669"/>
    <property type="project" value="InterPro"/>
</dbReference>
<dbReference type="SUPFAM" id="SSF53850">
    <property type="entry name" value="Periplasmic binding protein-like II"/>
    <property type="match status" value="1"/>
</dbReference>
<evidence type="ECO:0000256" key="3">
    <source>
        <dbReference type="ARBA" id="ARBA00022729"/>
    </source>
</evidence>
<evidence type="ECO:0000256" key="4">
    <source>
        <dbReference type="ARBA" id="ARBA00022764"/>
    </source>
</evidence>
<evidence type="ECO:0000256" key="5">
    <source>
        <dbReference type="SAM" id="SignalP"/>
    </source>
</evidence>